<dbReference type="PANTHER" id="PTHR47470">
    <property type="entry name" value="CHOLESTEROL OXIDASE"/>
    <property type="match status" value="1"/>
</dbReference>
<dbReference type="EMBL" id="QPKB01000001">
    <property type="protein sequence ID" value="RWR71995.1"/>
    <property type="molecule type" value="Genomic_DNA"/>
</dbReference>
<keyword evidence="3" id="KW-0274">FAD</keyword>
<gene>
    <name evidence="5" type="ORF">CKAN_00018600</name>
</gene>
<keyword evidence="2" id="KW-0285">Flavoprotein</keyword>
<evidence type="ECO:0000313" key="5">
    <source>
        <dbReference type="EMBL" id="RWR71995.1"/>
    </source>
</evidence>
<dbReference type="SUPFAM" id="SSF53474">
    <property type="entry name" value="alpha/beta-Hydrolases"/>
    <property type="match status" value="1"/>
</dbReference>
<proteinExistence type="predicted"/>
<name>A0A3S3MDW7_9MAGN</name>
<accession>A0A3S3MDW7</accession>
<comment type="cofactor">
    <cofactor evidence="1">
        <name>FAD</name>
        <dbReference type="ChEBI" id="CHEBI:57692"/>
    </cofactor>
</comment>
<sequence length="438" mass="49099">MLSTVVSKSWPKWGCNLGVLGRAWAQPLPNPNCLVVNPNPNPKRKEARRYSTRVRPKLQISYGRSIQTPQLLHSDSSSFNMSFKSYPPSILHEITTGDGFGITCKQWIPDGEKKPYPAFLINGYVHDVYCLPTEPRDMVRTLLDEGYETWLLQPRLHPANPSNDFTMDDIGKYDIPSAIAKVCELHGPSVKIHVIAHCAGGLSIHMALMGGHISPVNIASLSCTNSSMYFKLTKLNLIKLTLPLIHISMAILGKDTILPLIENSKESYRQWILKSITRLIPRYERCTYDECTVVAGVFGNPYWHENITPTLHHWLNRQAQVTLPMSGLRQIAKIGSTGHIVDATGKEVYLTHPERIPLPTLYLSGGRSIVATPETSLLAHQYMKLHHPGFHHKRVVVDGFGHSDVLLGEESYKKVFPHIISHMKFVEQGLVADSNAKN</sequence>
<dbReference type="STRING" id="337451.A0A3S3MDW7"/>
<dbReference type="AlphaFoldDB" id="A0A3S3MDW7"/>
<comment type="caution">
    <text evidence="5">The sequence shown here is derived from an EMBL/GenBank/DDBJ whole genome shotgun (WGS) entry which is preliminary data.</text>
</comment>
<protein>
    <recommendedName>
        <fullName evidence="7">Glucose-methanol-choline oxidoreductase</fullName>
    </recommendedName>
</protein>
<evidence type="ECO:0000256" key="3">
    <source>
        <dbReference type="ARBA" id="ARBA00022827"/>
    </source>
</evidence>
<dbReference type="InterPro" id="IPR029058">
    <property type="entry name" value="AB_hydrolase_fold"/>
</dbReference>
<evidence type="ECO:0000256" key="4">
    <source>
        <dbReference type="ARBA" id="ARBA00023002"/>
    </source>
</evidence>
<evidence type="ECO:0000256" key="2">
    <source>
        <dbReference type="ARBA" id="ARBA00022630"/>
    </source>
</evidence>
<dbReference type="GO" id="GO:0016491">
    <property type="term" value="F:oxidoreductase activity"/>
    <property type="evidence" value="ECO:0007669"/>
    <property type="project" value="UniProtKB-KW"/>
</dbReference>
<evidence type="ECO:0000313" key="6">
    <source>
        <dbReference type="Proteomes" id="UP000283530"/>
    </source>
</evidence>
<dbReference type="Gene3D" id="3.40.50.1820">
    <property type="entry name" value="alpha/beta hydrolase"/>
    <property type="match status" value="1"/>
</dbReference>
<dbReference type="Proteomes" id="UP000283530">
    <property type="component" value="Unassembled WGS sequence"/>
</dbReference>
<reference evidence="5 6" key="1">
    <citation type="journal article" date="2019" name="Nat. Plants">
        <title>Stout camphor tree genome fills gaps in understanding of flowering plant genome evolution.</title>
        <authorList>
            <person name="Chaw S.M."/>
            <person name="Liu Y.C."/>
            <person name="Wu Y.W."/>
            <person name="Wang H.Y."/>
            <person name="Lin C.I."/>
            <person name="Wu C.S."/>
            <person name="Ke H.M."/>
            <person name="Chang L.Y."/>
            <person name="Hsu C.Y."/>
            <person name="Yang H.T."/>
            <person name="Sudianto E."/>
            <person name="Hsu M.H."/>
            <person name="Wu K.P."/>
            <person name="Wang L.N."/>
            <person name="Leebens-Mack J.H."/>
            <person name="Tsai I.J."/>
        </authorList>
    </citation>
    <scope>NUCLEOTIDE SEQUENCE [LARGE SCALE GENOMIC DNA]</scope>
    <source>
        <strain evidence="6">cv. Chaw 1501</strain>
        <tissue evidence="5">Young leaves</tissue>
    </source>
</reference>
<dbReference type="OrthoDB" id="9974421at2759"/>
<keyword evidence="6" id="KW-1185">Reference proteome</keyword>
<organism evidence="5 6">
    <name type="scientific">Cinnamomum micranthum f. kanehirae</name>
    <dbReference type="NCBI Taxonomy" id="337451"/>
    <lineage>
        <taxon>Eukaryota</taxon>
        <taxon>Viridiplantae</taxon>
        <taxon>Streptophyta</taxon>
        <taxon>Embryophyta</taxon>
        <taxon>Tracheophyta</taxon>
        <taxon>Spermatophyta</taxon>
        <taxon>Magnoliopsida</taxon>
        <taxon>Magnoliidae</taxon>
        <taxon>Laurales</taxon>
        <taxon>Lauraceae</taxon>
        <taxon>Cinnamomum</taxon>
    </lineage>
</organism>
<evidence type="ECO:0008006" key="7">
    <source>
        <dbReference type="Google" id="ProtNLM"/>
    </source>
</evidence>
<evidence type="ECO:0000256" key="1">
    <source>
        <dbReference type="ARBA" id="ARBA00001974"/>
    </source>
</evidence>
<dbReference type="InterPro" id="IPR052542">
    <property type="entry name" value="Cholesterol_Oxidase"/>
</dbReference>
<dbReference type="PANTHER" id="PTHR47470:SF1">
    <property type="entry name" value="FAD-DEPENDENT OXIDOREDUCTASE 2 FAD BINDING DOMAIN-CONTAINING PROTEIN"/>
    <property type="match status" value="1"/>
</dbReference>
<keyword evidence="4" id="KW-0560">Oxidoreductase</keyword>